<comment type="cofactor">
    <cofactor evidence="8">
        <name>FAD</name>
        <dbReference type="ChEBI" id="CHEBI:57692"/>
    </cofactor>
    <text evidence="8">Binds 1 FAD per dimer.</text>
</comment>
<proteinExistence type="inferred from homology"/>
<keyword evidence="3" id="KW-0813">Transport</keyword>
<keyword evidence="5 8" id="KW-0274">FAD</keyword>
<dbReference type="PROSITE" id="PS00696">
    <property type="entry name" value="ETF_ALPHA"/>
    <property type="match status" value="1"/>
</dbReference>
<evidence type="ECO:0000256" key="7">
    <source>
        <dbReference type="ARBA" id="ARBA00025649"/>
    </source>
</evidence>
<evidence type="ECO:0000256" key="1">
    <source>
        <dbReference type="ARBA" id="ARBA00005817"/>
    </source>
</evidence>
<dbReference type="GO" id="GO:0009055">
    <property type="term" value="F:electron transfer activity"/>
    <property type="evidence" value="ECO:0007669"/>
    <property type="project" value="InterPro"/>
</dbReference>
<feature type="domain" description="Electron transfer flavoprotein alpha/beta-subunit N-terminal" evidence="9">
    <location>
        <begin position="8"/>
        <end position="194"/>
    </location>
</feature>
<evidence type="ECO:0000256" key="5">
    <source>
        <dbReference type="ARBA" id="ARBA00022827"/>
    </source>
</evidence>
<dbReference type="Gene3D" id="3.40.50.1220">
    <property type="entry name" value="TPP-binding domain"/>
    <property type="match status" value="1"/>
</dbReference>
<accession>S5SR92</accession>
<feature type="binding site" evidence="8">
    <location>
        <position position="293"/>
    </location>
    <ligand>
        <name>FAD</name>
        <dbReference type="ChEBI" id="CHEBI:57692"/>
    </ligand>
</feature>
<dbReference type="Pfam" id="PF00766">
    <property type="entry name" value="ETF_alpha"/>
    <property type="match status" value="1"/>
</dbReference>
<dbReference type="SUPFAM" id="SSF52402">
    <property type="entry name" value="Adenine nucleotide alpha hydrolases-like"/>
    <property type="match status" value="1"/>
</dbReference>
<comment type="subunit">
    <text evidence="2">Heterodimer of an alpha and a beta subunit.</text>
</comment>
<feature type="binding site" evidence="8">
    <location>
        <begin position="272"/>
        <end position="279"/>
    </location>
    <ligand>
        <name>FAD</name>
        <dbReference type="ChEBI" id="CHEBI:57692"/>
    </ligand>
</feature>
<dbReference type="PIRSF" id="PIRSF000089">
    <property type="entry name" value="Electra_flavoP_a"/>
    <property type="match status" value="1"/>
</dbReference>
<dbReference type="EMBL" id="CP003924">
    <property type="protein sequence ID" value="AGS33614.1"/>
    <property type="molecule type" value="Genomic_DNA"/>
</dbReference>
<dbReference type="Proteomes" id="UP000015388">
    <property type="component" value="Chromosome"/>
</dbReference>
<dbReference type="HOGENOM" id="CLU_034178_0_1_11"/>
<name>S5SR92_9CORY</name>
<dbReference type="GO" id="GO:0050660">
    <property type="term" value="F:flavin adenine dinucleotide binding"/>
    <property type="evidence" value="ECO:0007669"/>
    <property type="project" value="InterPro"/>
</dbReference>
<dbReference type="SMART" id="SM00893">
    <property type="entry name" value="ETF"/>
    <property type="match status" value="1"/>
</dbReference>
<dbReference type="PATRIC" id="fig|1224163.3.peg.131"/>
<keyword evidence="6" id="KW-0249">Electron transport</keyword>
<dbReference type="PANTHER" id="PTHR43153:SF1">
    <property type="entry name" value="ELECTRON TRANSFER FLAVOPROTEIN SUBUNIT ALPHA, MITOCHONDRIAL"/>
    <property type="match status" value="1"/>
</dbReference>
<dbReference type="Pfam" id="PF01012">
    <property type="entry name" value="ETF"/>
    <property type="match status" value="1"/>
</dbReference>
<feature type="binding site" evidence="8">
    <location>
        <begin position="241"/>
        <end position="242"/>
    </location>
    <ligand>
        <name>FAD</name>
        <dbReference type="ChEBI" id="CHEBI:57692"/>
    </ligand>
</feature>
<keyword evidence="4" id="KW-0285">Flavoprotein</keyword>
<reference evidence="10 11" key="1">
    <citation type="submission" date="2012-11" db="EMBL/GenBank/DDBJ databases">
        <title>The complete genome sequence of Corynebacterium maris Coryn-1 (=DSM 45190).</title>
        <authorList>
            <person name="Schaffert L."/>
            <person name="Albersmeier A."/>
            <person name="Kalinowski J."/>
            <person name="Ruckert C."/>
        </authorList>
    </citation>
    <scope>NUCLEOTIDE SEQUENCE [LARGE SCALE GENOMIC DNA]</scope>
    <source>
        <strain evidence="11">Coryn-1</strain>
    </source>
</reference>
<dbReference type="eggNOG" id="COG2025">
    <property type="taxonomic scope" value="Bacteria"/>
</dbReference>
<evidence type="ECO:0000256" key="2">
    <source>
        <dbReference type="ARBA" id="ARBA00011355"/>
    </source>
</evidence>
<dbReference type="OrthoDB" id="9770286at2"/>
<comment type="similarity">
    <text evidence="1">Belongs to the ETF alpha-subunit/FixB family.</text>
</comment>
<dbReference type="SUPFAM" id="SSF52467">
    <property type="entry name" value="DHS-like NAD/FAD-binding domain"/>
    <property type="match status" value="1"/>
</dbReference>
<evidence type="ECO:0000259" key="9">
    <source>
        <dbReference type="SMART" id="SM00893"/>
    </source>
</evidence>
<dbReference type="InterPro" id="IPR001308">
    <property type="entry name" value="ETF_a/FixB"/>
</dbReference>
<dbReference type="PANTHER" id="PTHR43153">
    <property type="entry name" value="ELECTRON TRANSFER FLAVOPROTEIN ALPHA"/>
    <property type="match status" value="1"/>
</dbReference>
<dbReference type="GO" id="GO:0033539">
    <property type="term" value="P:fatty acid beta-oxidation using acyl-CoA dehydrogenase"/>
    <property type="evidence" value="ECO:0007669"/>
    <property type="project" value="TreeGrafter"/>
</dbReference>
<dbReference type="Gene3D" id="3.40.50.620">
    <property type="entry name" value="HUPs"/>
    <property type="match status" value="1"/>
</dbReference>
<dbReference type="InterPro" id="IPR014729">
    <property type="entry name" value="Rossmann-like_a/b/a_fold"/>
</dbReference>
<evidence type="ECO:0000313" key="11">
    <source>
        <dbReference type="Proteomes" id="UP000015388"/>
    </source>
</evidence>
<dbReference type="FunFam" id="3.40.50.1220:FF:000001">
    <property type="entry name" value="Electron transfer flavoprotein, alpha subunit"/>
    <property type="match status" value="1"/>
</dbReference>
<dbReference type="KEGG" id="cmd:B841_00655"/>
<organism evidence="10 11">
    <name type="scientific">Corynebacterium maris DSM 45190</name>
    <dbReference type="NCBI Taxonomy" id="1224163"/>
    <lineage>
        <taxon>Bacteria</taxon>
        <taxon>Bacillati</taxon>
        <taxon>Actinomycetota</taxon>
        <taxon>Actinomycetes</taxon>
        <taxon>Mycobacteriales</taxon>
        <taxon>Corynebacteriaceae</taxon>
        <taxon>Corynebacterium</taxon>
    </lineage>
</organism>
<evidence type="ECO:0000256" key="6">
    <source>
        <dbReference type="ARBA" id="ARBA00022982"/>
    </source>
</evidence>
<evidence type="ECO:0000256" key="8">
    <source>
        <dbReference type="PIRSR" id="PIRSR000089-1"/>
    </source>
</evidence>
<feature type="binding site" evidence="8">
    <location>
        <position position="216"/>
    </location>
    <ligand>
        <name>FAD</name>
        <dbReference type="ChEBI" id="CHEBI:57692"/>
    </ligand>
</feature>
<feature type="binding site" evidence="8">
    <location>
        <begin position="255"/>
        <end position="259"/>
    </location>
    <ligand>
        <name>FAD</name>
        <dbReference type="ChEBI" id="CHEBI:57692"/>
    </ligand>
</feature>
<evidence type="ECO:0000256" key="4">
    <source>
        <dbReference type="ARBA" id="ARBA00022630"/>
    </source>
</evidence>
<dbReference type="InterPro" id="IPR014731">
    <property type="entry name" value="ETF_asu_C"/>
</dbReference>
<dbReference type="RefSeq" id="WP_020933549.1">
    <property type="nucleotide sequence ID" value="NC_021915.1"/>
</dbReference>
<comment type="function">
    <text evidence="7">The electron transfer flavoprotein serves as a specific electron acceptor for other dehydrogenases. It transfers the electrons to the main respiratory chain via ETF-ubiquinone oxidoreductase (ETF dehydrogenase).</text>
</comment>
<dbReference type="InterPro" id="IPR029035">
    <property type="entry name" value="DHS-like_NAD/FAD-binding_dom"/>
</dbReference>
<sequence length="328" mass="33428">MHNADDSILVVVDSTMDGQPARSTAELLGAAAGVGTPIALFVRPDDAPSDDADAARRIGELGAARVLIARVPGDRLTVPIVDALVAADEACAPAAILLAHSVKGRDVAARFAVRTRRALATDAVGVSRDAEGILAQHSVYGGSFRSQSAPTLDIPVITLRQGAVDARAEANTAPFEILEVPCSGHRAATITATERAQAVSERPELLGAAKVVTGGRGLGSEEGFSLVNDLADSMGAAIGASRAAVDAGYVTPSAQVGQTGVSVSPDLYIALGVSGAIQHLAGMQTSKAIVAINKDADAPIFDIADFGVVGDVFEVVPKLIEEINGRKG</sequence>
<dbReference type="InterPro" id="IPR014730">
    <property type="entry name" value="ETF_a/b_N"/>
</dbReference>
<protein>
    <submittedName>
        <fullName evidence="10">Electron transfer flavoprotein subunit alpha</fullName>
    </submittedName>
</protein>
<dbReference type="InterPro" id="IPR018206">
    <property type="entry name" value="ETF_asu_C_CS"/>
</dbReference>
<dbReference type="AlphaFoldDB" id="S5SR92"/>
<evidence type="ECO:0000313" key="10">
    <source>
        <dbReference type="EMBL" id="AGS33614.1"/>
    </source>
</evidence>
<evidence type="ECO:0000256" key="3">
    <source>
        <dbReference type="ARBA" id="ARBA00022448"/>
    </source>
</evidence>
<gene>
    <name evidence="10" type="ORF">B841_00655</name>
</gene>
<dbReference type="STRING" id="1224163.B841_00655"/>
<keyword evidence="11" id="KW-1185">Reference proteome</keyword>